<gene>
    <name evidence="1" type="ORF">GDO81_002444</name>
</gene>
<reference evidence="1" key="1">
    <citation type="thesis" date="2020" institute="ProQuest LLC" country="789 East Eisenhower Parkway, Ann Arbor, MI, USA">
        <title>Comparative Genomics and Chromosome Evolution.</title>
        <authorList>
            <person name="Mudd A.B."/>
        </authorList>
    </citation>
    <scope>NUCLEOTIDE SEQUENCE</scope>
    <source>
        <strain evidence="1">237g6f4</strain>
        <tissue evidence="1">Blood</tissue>
    </source>
</reference>
<accession>A0AAV7DKA1</accession>
<dbReference type="AlphaFoldDB" id="A0AAV7DKA1"/>
<evidence type="ECO:0000313" key="2">
    <source>
        <dbReference type="Proteomes" id="UP000824782"/>
    </source>
</evidence>
<proteinExistence type="predicted"/>
<keyword evidence="2" id="KW-1185">Reference proteome</keyword>
<dbReference type="EMBL" id="WNYA01000001">
    <property type="protein sequence ID" value="KAG8597957.1"/>
    <property type="molecule type" value="Genomic_DNA"/>
</dbReference>
<protein>
    <submittedName>
        <fullName evidence="1">Uncharacterized protein</fullName>
    </submittedName>
</protein>
<comment type="caution">
    <text evidence="1">The sequence shown here is derived from an EMBL/GenBank/DDBJ whole genome shotgun (WGS) entry which is preliminary data.</text>
</comment>
<name>A0AAV7DKA1_ENGPU</name>
<sequence>MSEEASEIPMATFCTGNGLDGATLYSLVTHSNRGPKPRTHLANVIIRDNIMEKKMLELKVRPFHSSFYFFNRYSRIM</sequence>
<organism evidence="1 2">
    <name type="scientific">Engystomops pustulosus</name>
    <name type="common">Tungara frog</name>
    <name type="synonym">Physalaemus pustulosus</name>
    <dbReference type="NCBI Taxonomy" id="76066"/>
    <lineage>
        <taxon>Eukaryota</taxon>
        <taxon>Metazoa</taxon>
        <taxon>Chordata</taxon>
        <taxon>Craniata</taxon>
        <taxon>Vertebrata</taxon>
        <taxon>Euteleostomi</taxon>
        <taxon>Amphibia</taxon>
        <taxon>Batrachia</taxon>
        <taxon>Anura</taxon>
        <taxon>Neobatrachia</taxon>
        <taxon>Hyloidea</taxon>
        <taxon>Leptodactylidae</taxon>
        <taxon>Leiuperinae</taxon>
        <taxon>Engystomops</taxon>
    </lineage>
</organism>
<evidence type="ECO:0000313" key="1">
    <source>
        <dbReference type="EMBL" id="KAG8597957.1"/>
    </source>
</evidence>
<dbReference type="Proteomes" id="UP000824782">
    <property type="component" value="Unassembled WGS sequence"/>
</dbReference>